<dbReference type="OrthoDB" id="87102at2"/>
<evidence type="ECO:0000256" key="5">
    <source>
        <dbReference type="ARBA" id="ARBA00022705"/>
    </source>
</evidence>
<dbReference type="GO" id="GO:0003677">
    <property type="term" value="F:DNA binding"/>
    <property type="evidence" value="ECO:0007669"/>
    <property type="project" value="InterPro"/>
</dbReference>
<organism evidence="8 9">
    <name type="scientific">Fusobacterium nucleatum subsp. nucleatum</name>
    <dbReference type="NCBI Taxonomy" id="76856"/>
    <lineage>
        <taxon>Bacteria</taxon>
        <taxon>Fusobacteriati</taxon>
        <taxon>Fusobacteriota</taxon>
        <taxon>Fusobacteriia</taxon>
        <taxon>Fusobacteriales</taxon>
        <taxon>Fusobacteriaceae</taxon>
        <taxon>Fusobacterium</taxon>
    </lineage>
</organism>
<evidence type="ECO:0000256" key="2">
    <source>
        <dbReference type="ARBA" id="ARBA00022515"/>
    </source>
</evidence>
<dbReference type="SUPFAM" id="SSF57783">
    <property type="entry name" value="Zinc beta-ribbon"/>
    <property type="match status" value="1"/>
</dbReference>
<dbReference type="GO" id="GO:0005737">
    <property type="term" value="C:cytoplasm"/>
    <property type="evidence" value="ECO:0007669"/>
    <property type="project" value="TreeGrafter"/>
</dbReference>
<protein>
    <submittedName>
        <fullName evidence="8">Topoisomerase</fullName>
    </submittedName>
</protein>
<dbReference type="Pfam" id="PF13155">
    <property type="entry name" value="Toprim_2"/>
    <property type="match status" value="1"/>
</dbReference>
<evidence type="ECO:0000313" key="8">
    <source>
        <dbReference type="EMBL" id="KUL98236.1"/>
    </source>
</evidence>
<dbReference type="InterPro" id="IPR034154">
    <property type="entry name" value="TOPRIM_DnaG/twinkle"/>
</dbReference>
<dbReference type="AlphaFoldDB" id="A0A101K669"/>
<keyword evidence="3" id="KW-0808">Transferase</keyword>
<accession>A0A101K669</accession>
<reference evidence="8 9" key="1">
    <citation type="submission" date="2015-10" db="EMBL/GenBank/DDBJ databases">
        <authorList>
            <person name="Gilbert D.G."/>
        </authorList>
    </citation>
    <scope>NUCLEOTIDE SEQUENCE [LARGE SCALE GENOMIC DNA]</scope>
    <source>
        <strain evidence="8 9">ChDC F311</strain>
    </source>
</reference>
<keyword evidence="2" id="KW-0639">Primosome</keyword>
<keyword evidence="8" id="KW-0413">Isomerase</keyword>
<comment type="caution">
    <text evidence="8">The sequence shown here is derived from an EMBL/GenBank/DDBJ whole genome shotgun (WGS) entry which is preliminary data.</text>
</comment>
<keyword evidence="5" id="KW-0235">DNA replication</keyword>
<name>A0A101K669_FUSNC</name>
<evidence type="ECO:0000256" key="6">
    <source>
        <dbReference type="ARBA" id="ARBA00023163"/>
    </source>
</evidence>
<dbReference type="GO" id="GO:1990077">
    <property type="term" value="C:primosome complex"/>
    <property type="evidence" value="ECO:0007669"/>
    <property type="project" value="UniProtKB-KW"/>
</dbReference>
<dbReference type="Gene3D" id="3.90.580.10">
    <property type="entry name" value="Zinc finger, CHC2-type domain"/>
    <property type="match status" value="1"/>
</dbReference>
<dbReference type="Gene3D" id="3.40.1360.10">
    <property type="match status" value="1"/>
</dbReference>
<dbReference type="Proteomes" id="UP000054800">
    <property type="component" value="Unassembled WGS sequence"/>
</dbReference>
<dbReference type="GO" id="GO:0006269">
    <property type="term" value="P:DNA replication, synthesis of primer"/>
    <property type="evidence" value="ECO:0007669"/>
    <property type="project" value="UniProtKB-KW"/>
</dbReference>
<dbReference type="PANTHER" id="PTHR30313">
    <property type="entry name" value="DNA PRIMASE"/>
    <property type="match status" value="1"/>
</dbReference>
<evidence type="ECO:0000256" key="3">
    <source>
        <dbReference type="ARBA" id="ARBA00022679"/>
    </source>
</evidence>
<dbReference type="GO" id="GO:0000428">
    <property type="term" value="C:DNA-directed RNA polymerase complex"/>
    <property type="evidence" value="ECO:0007669"/>
    <property type="project" value="UniProtKB-KW"/>
</dbReference>
<dbReference type="EMBL" id="LMVH01000001">
    <property type="protein sequence ID" value="KUL98236.1"/>
    <property type="molecule type" value="Genomic_DNA"/>
</dbReference>
<dbReference type="CDD" id="cd01029">
    <property type="entry name" value="TOPRIM_primases"/>
    <property type="match status" value="1"/>
</dbReference>
<dbReference type="SUPFAM" id="SSF56731">
    <property type="entry name" value="DNA primase core"/>
    <property type="match status" value="1"/>
</dbReference>
<evidence type="ECO:0000313" key="9">
    <source>
        <dbReference type="Proteomes" id="UP000054800"/>
    </source>
</evidence>
<evidence type="ECO:0000256" key="4">
    <source>
        <dbReference type="ARBA" id="ARBA00022695"/>
    </source>
</evidence>
<dbReference type="InterPro" id="IPR050219">
    <property type="entry name" value="DnaG_primase"/>
</dbReference>
<dbReference type="GO" id="GO:0016779">
    <property type="term" value="F:nucleotidyltransferase activity"/>
    <property type="evidence" value="ECO:0007669"/>
    <property type="project" value="UniProtKB-KW"/>
</dbReference>
<dbReference type="GO" id="GO:0008270">
    <property type="term" value="F:zinc ion binding"/>
    <property type="evidence" value="ECO:0007669"/>
    <property type="project" value="InterPro"/>
</dbReference>
<keyword evidence="6" id="KW-0804">Transcription</keyword>
<evidence type="ECO:0000256" key="1">
    <source>
        <dbReference type="ARBA" id="ARBA00022478"/>
    </source>
</evidence>
<keyword evidence="1" id="KW-0240">DNA-directed RNA polymerase</keyword>
<dbReference type="GO" id="GO:0016853">
    <property type="term" value="F:isomerase activity"/>
    <property type="evidence" value="ECO:0007669"/>
    <property type="project" value="UniProtKB-KW"/>
</dbReference>
<gene>
    <name evidence="8" type="ORF">RO03_01495</name>
</gene>
<proteinExistence type="predicted"/>
<sequence>MLMTLQESGCLMAKVYDLKKLKNFLGEYLELKGINTSKLMRCFSKEHEDRNPSMSYFAPGKICKCFACGEKYDIFKLVGEEYGIEDFKEKAKKVDELYNHRELIEDANKTIYSKKNTFIELSKNEGYVENNKERKNLIYLIPRYEKYIKKCMDNLKDCDYLTKRGISKEVQEKYHIGYDPNFKKGEWKAIIIPTFLCCFTARNIDKNVKDKIRKVGDTQIFNLWELREKENINKDFYIVEGEIDALSIIETDRKALALGSIQNIQLLIRKFEEDIPKNKIYLMLDNDKRGQKAQKELYKLLKEIGVNCVSTNILGKYKDPNEYLVKDRLGFIDTLNNLENNKWLSRRVEFSIVD</sequence>
<dbReference type="InterPro" id="IPR036977">
    <property type="entry name" value="DNA_primase_Znf_CHC2"/>
</dbReference>
<dbReference type="SMART" id="SM00493">
    <property type="entry name" value="TOPRIM"/>
    <property type="match status" value="1"/>
</dbReference>
<dbReference type="InterPro" id="IPR006171">
    <property type="entry name" value="TOPRIM_dom"/>
</dbReference>
<feature type="domain" description="Toprim" evidence="7">
    <location>
        <begin position="234"/>
        <end position="306"/>
    </location>
</feature>
<keyword evidence="4" id="KW-0548">Nucleotidyltransferase</keyword>
<dbReference type="PANTHER" id="PTHR30313:SF2">
    <property type="entry name" value="DNA PRIMASE"/>
    <property type="match status" value="1"/>
</dbReference>
<evidence type="ECO:0000259" key="7">
    <source>
        <dbReference type="SMART" id="SM00493"/>
    </source>
</evidence>